<proteinExistence type="predicted"/>
<evidence type="ECO:0000313" key="3">
    <source>
        <dbReference type="Proteomes" id="UP001371456"/>
    </source>
</evidence>
<accession>A0AAN8UFS5</accession>
<dbReference type="InterPro" id="IPR036392">
    <property type="entry name" value="PLAT/LH2_dom_sf"/>
</dbReference>
<evidence type="ECO:0000256" key="1">
    <source>
        <dbReference type="SAM" id="SignalP"/>
    </source>
</evidence>
<evidence type="ECO:0000313" key="2">
    <source>
        <dbReference type="EMBL" id="KAK6805315.1"/>
    </source>
</evidence>
<dbReference type="AlphaFoldDB" id="A0AAN8UFS5"/>
<reference evidence="2 3" key="1">
    <citation type="submission" date="2024-02" db="EMBL/GenBank/DDBJ databases">
        <title>de novo genome assembly of Solanum bulbocastanum strain 11H21.</title>
        <authorList>
            <person name="Hosaka A.J."/>
        </authorList>
    </citation>
    <scope>NUCLEOTIDE SEQUENCE [LARGE SCALE GENOMIC DNA]</scope>
    <source>
        <tissue evidence="2">Young leaves</tissue>
    </source>
</reference>
<name>A0AAN8UFS5_SOLBU</name>
<organism evidence="2 3">
    <name type="scientific">Solanum bulbocastanum</name>
    <name type="common">Wild potato</name>
    <dbReference type="NCBI Taxonomy" id="147425"/>
    <lineage>
        <taxon>Eukaryota</taxon>
        <taxon>Viridiplantae</taxon>
        <taxon>Streptophyta</taxon>
        <taxon>Embryophyta</taxon>
        <taxon>Tracheophyta</taxon>
        <taxon>Spermatophyta</taxon>
        <taxon>Magnoliopsida</taxon>
        <taxon>eudicotyledons</taxon>
        <taxon>Gunneridae</taxon>
        <taxon>Pentapetalae</taxon>
        <taxon>asterids</taxon>
        <taxon>lamiids</taxon>
        <taxon>Solanales</taxon>
        <taxon>Solanaceae</taxon>
        <taxon>Solanoideae</taxon>
        <taxon>Solaneae</taxon>
        <taxon>Solanum</taxon>
    </lineage>
</organism>
<dbReference type="SUPFAM" id="SSF49723">
    <property type="entry name" value="Lipase/lipooxygenase domain (PLAT/LH2 domain)"/>
    <property type="match status" value="2"/>
</dbReference>
<keyword evidence="3" id="KW-1185">Reference proteome</keyword>
<dbReference type="EMBL" id="JBANQN010000001">
    <property type="protein sequence ID" value="KAK6805315.1"/>
    <property type="molecule type" value="Genomic_DNA"/>
</dbReference>
<keyword evidence="1" id="KW-0732">Signal</keyword>
<protein>
    <submittedName>
        <fullName evidence="2">Uncharacterized protein</fullName>
    </submittedName>
</protein>
<dbReference type="PANTHER" id="PTHR31718:SF65">
    <property type="entry name" value="EMBRYO-SPECIFIC 3"/>
    <property type="match status" value="1"/>
</dbReference>
<dbReference type="Proteomes" id="UP001371456">
    <property type="component" value="Unassembled WGS sequence"/>
</dbReference>
<dbReference type="PANTHER" id="PTHR31718">
    <property type="entry name" value="PLAT DOMAIN-CONTAINING PROTEIN"/>
    <property type="match status" value="1"/>
</dbReference>
<dbReference type="Pfam" id="PF06232">
    <property type="entry name" value="ATS3"/>
    <property type="match status" value="2"/>
</dbReference>
<dbReference type="Gene3D" id="2.60.60.20">
    <property type="entry name" value="PLAT/LH2 domain"/>
    <property type="match status" value="2"/>
</dbReference>
<dbReference type="CDD" id="cd00113">
    <property type="entry name" value="PLAT"/>
    <property type="match status" value="2"/>
</dbReference>
<comment type="caution">
    <text evidence="2">The sequence shown here is derived from an EMBL/GenBank/DDBJ whole genome shotgun (WGS) entry which is preliminary data.</text>
</comment>
<feature type="signal peptide" evidence="1">
    <location>
        <begin position="1"/>
        <end position="20"/>
    </location>
</feature>
<feature type="chain" id="PRO_5042816000" evidence="1">
    <location>
        <begin position="21"/>
        <end position="302"/>
    </location>
</feature>
<sequence>MGGQFVVLSLVVFFISFSQATSITSTSIKPLIFIETNPSATAARSCSYTLTIKTSCSSPKYTRDRVSIAFGDAYGFEVYAPRIDNPSSRIFETCSTDTFQIRGPCIYEICYLYLKRVGSDGWKPESVKVYGSDRPAITFKYNKLLPNGVCLVAFFFCLSEATSITSTSTKPLIFIETNQSTATARSCSYTLTIKTSCSSPKYTRDRVSIAFGDSYGFEVHVPKLDDPSSKIFESCSTDTFQIHGPCVYEICYLNLKRVGSDSWKPESVKVYGPDRPAITFKYDKFLPNGVWFGFNHCKKCSL</sequence>
<dbReference type="InterPro" id="IPR010417">
    <property type="entry name" value="Embryo-specific_ATS3"/>
</dbReference>
<gene>
    <name evidence="2" type="ORF">RDI58_003100</name>
</gene>